<evidence type="ECO:0008006" key="3">
    <source>
        <dbReference type="Google" id="ProtNLM"/>
    </source>
</evidence>
<proteinExistence type="predicted"/>
<name>A0A2G1VNT3_9FLAO</name>
<sequence>MHFKLHIPEPCHEDWSQMSKREQGRFCASCTKEVIDFTALSRKQITEKVQSGKSICGRYRKDQLETVYFIPEKKAFKNLGIAAAFTSLLALCEPVMGQETEVKTEQTRNSQQNKKEAIKLTPKKDLIIEGTVLDQDDYPLPGANIMVSGSNLGTVTDFDGNFKIILPLDEIEKNNKLVCSFIGFKTEEATLKVVQNKYNFVMKQDPSEMTLGMVVVGGIQVQKQRTKKPRSRWSRFH</sequence>
<reference evidence="1 2" key="1">
    <citation type="submission" date="2017-08" db="EMBL/GenBank/DDBJ databases">
        <title>The whole genome shortgun sequences of strain Leeuwenhoekiella nanhaiensis G18 from the South China Sea.</title>
        <authorList>
            <person name="Liu Q."/>
        </authorList>
    </citation>
    <scope>NUCLEOTIDE SEQUENCE [LARGE SCALE GENOMIC DNA]</scope>
    <source>
        <strain evidence="1 2">G18</strain>
    </source>
</reference>
<dbReference type="EMBL" id="NQXA01000014">
    <property type="protein sequence ID" value="PHQ28421.1"/>
    <property type="molecule type" value="Genomic_DNA"/>
</dbReference>
<evidence type="ECO:0000313" key="2">
    <source>
        <dbReference type="Proteomes" id="UP000229433"/>
    </source>
</evidence>
<dbReference type="Pfam" id="PF13715">
    <property type="entry name" value="CarbopepD_reg_2"/>
    <property type="match status" value="1"/>
</dbReference>
<dbReference type="Proteomes" id="UP000229433">
    <property type="component" value="Unassembled WGS sequence"/>
</dbReference>
<dbReference type="SUPFAM" id="SSF49464">
    <property type="entry name" value="Carboxypeptidase regulatory domain-like"/>
    <property type="match status" value="1"/>
</dbReference>
<dbReference type="Gene3D" id="2.60.40.1120">
    <property type="entry name" value="Carboxypeptidase-like, regulatory domain"/>
    <property type="match status" value="1"/>
</dbReference>
<evidence type="ECO:0000313" key="1">
    <source>
        <dbReference type="EMBL" id="PHQ28421.1"/>
    </source>
</evidence>
<organism evidence="1 2">
    <name type="scientific">Leeuwenhoekiella nanhaiensis</name>
    <dbReference type="NCBI Taxonomy" id="1655491"/>
    <lineage>
        <taxon>Bacteria</taxon>
        <taxon>Pseudomonadati</taxon>
        <taxon>Bacteroidota</taxon>
        <taxon>Flavobacteriia</taxon>
        <taxon>Flavobacteriales</taxon>
        <taxon>Flavobacteriaceae</taxon>
        <taxon>Leeuwenhoekiella</taxon>
    </lineage>
</organism>
<dbReference type="OrthoDB" id="7432683at2"/>
<dbReference type="AlphaFoldDB" id="A0A2G1VNT3"/>
<keyword evidence="2" id="KW-1185">Reference proteome</keyword>
<protein>
    <recommendedName>
        <fullName evidence="3">TonB-dependent receptor plug domain-containing protein</fullName>
    </recommendedName>
</protein>
<accession>A0A2G1VNT3</accession>
<comment type="caution">
    <text evidence="1">The sequence shown here is derived from an EMBL/GenBank/DDBJ whole genome shotgun (WGS) entry which is preliminary data.</text>
</comment>
<gene>
    <name evidence="1" type="ORF">CJ305_15020</name>
</gene>
<dbReference type="InterPro" id="IPR008969">
    <property type="entry name" value="CarboxyPept-like_regulatory"/>
</dbReference>